<accession>A0AAV1CJY3</accession>
<dbReference type="AlphaFoldDB" id="A0AAV1CJY3"/>
<keyword evidence="2" id="KW-1185">Reference proteome</keyword>
<reference evidence="1" key="1">
    <citation type="submission" date="2023-03" db="EMBL/GenBank/DDBJ databases">
        <authorList>
            <person name="Julca I."/>
        </authorList>
    </citation>
    <scope>NUCLEOTIDE SEQUENCE</scope>
</reference>
<evidence type="ECO:0000313" key="1">
    <source>
        <dbReference type="EMBL" id="CAI9095690.1"/>
    </source>
</evidence>
<name>A0AAV1CJY3_OLDCO</name>
<proteinExistence type="predicted"/>
<dbReference type="EMBL" id="OX459119">
    <property type="protein sequence ID" value="CAI9095690.1"/>
    <property type="molecule type" value="Genomic_DNA"/>
</dbReference>
<dbReference type="Proteomes" id="UP001161247">
    <property type="component" value="Chromosome 2"/>
</dbReference>
<protein>
    <submittedName>
        <fullName evidence="1">OLC1v1031686C1</fullName>
    </submittedName>
</protein>
<sequence>LFEYYLDVVSFFAPGDSIPSVPQGSKPLHLLPKPQKSIMVVGLEINVSKVSSQLRVARPPVEA</sequence>
<feature type="non-terminal residue" evidence="1">
    <location>
        <position position="1"/>
    </location>
</feature>
<evidence type="ECO:0000313" key="2">
    <source>
        <dbReference type="Proteomes" id="UP001161247"/>
    </source>
</evidence>
<gene>
    <name evidence="1" type="ORF">OLC1_LOCUS6604</name>
</gene>
<organism evidence="1 2">
    <name type="scientific">Oldenlandia corymbosa var. corymbosa</name>
    <dbReference type="NCBI Taxonomy" id="529605"/>
    <lineage>
        <taxon>Eukaryota</taxon>
        <taxon>Viridiplantae</taxon>
        <taxon>Streptophyta</taxon>
        <taxon>Embryophyta</taxon>
        <taxon>Tracheophyta</taxon>
        <taxon>Spermatophyta</taxon>
        <taxon>Magnoliopsida</taxon>
        <taxon>eudicotyledons</taxon>
        <taxon>Gunneridae</taxon>
        <taxon>Pentapetalae</taxon>
        <taxon>asterids</taxon>
        <taxon>lamiids</taxon>
        <taxon>Gentianales</taxon>
        <taxon>Rubiaceae</taxon>
        <taxon>Rubioideae</taxon>
        <taxon>Spermacoceae</taxon>
        <taxon>Hedyotis-Oldenlandia complex</taxon>
        <taxon>Oldenlandia</taxon>
    </lineage>
</organism>